<dbReference type="GO" id="GO:0035529">
    <property type="term" value="F:NADH pyrophosphatase activity"/>
    <property type="evidence" value="ECO:0007669"/>
    <property type="project" value="TreeGrafter"/>
</dbReference>
<dbReference type="PANTHER" id="PTHR13994">
    <property type="entry name" value="NUDIX HYDROLASE RELATED"/>
    <property type="match status" value="1"/>
</dbReference>
<dbReference type="AlphaFoldDB" id="A0A9E7JA97"/>
<accession>A0A9E7JA97</accession>
<dbReference type="GO" id="GO:0047631">
    <property type="term" value="F:ADP-ribose diphosphatase activity"/>
    <property type="evidence" value="ECO:0007669"/>
    <property type="project" value="TreeGrafter"/>
</dbReference>
<dbReference type="EMBL" id="CP097502">
    <property type="protein sequence ID" value="URD72977.1"/>
    <property type="molecule type" value="Genomic_DNA"/>
</dbReference>
<evidence type="ECO:0000256" key="1">
    <source>
        <dbReference type="ARBA" id="ARBA00005582"/>
    </source>
</evidence>
<keyword evidence="2 4" id="KW-0378">Hydrolase</keyword>
<keyword evidence="5" id="KW-1185">Reference proteome</keyword>
<dbReference type="OrthoDB" id="447842at2759"/>
<gene>
    <name evidence="4" type="ORF">MUK42_29208</name>
</gene>
<organism evidence="4 5">
    <name type="scientific">Musa troglodytarum</name>
    <name type="common">fe'i banana</name>
    <dbReference type="NCBI Taxonomy" id="320322"/>
    <lineage>
        <taxon>Eukaryota</taxon>
        <taxon>Viridiplantae</taxon>
        <taxon>Streptophyta</taxon>
        <taxon>Embryophyta</taxon>
        <taxon>Tracheophyta</taxon>
        <taxon>Spermatophyta</taxon>
        <taxon>Magnoliopsida</taxon>
        <taxon>Liliopsida</taxon>
        <taxon>Zingiberales</taxon>
        <taxon>Musaceae</taxon>
        <taxon>Musa</taxon>
    </lineage>
</organism>
<protein>
    <submittedName>
        <fullName evidence="4">Nudix hydrolase</fullName>
    </submittedName>
</protein>
<dbReference type="Proteomes" id="UP001055439">
    <property type="component" value="Chromosome 1"/>
</dbReference>
<dbReference type="Pfam" id="PF18290">
    <property type="entry name" value="Nudix_hydro"/>
    <property type="match status" value="1"/>
</dbReference>
<comment type="similarity">
    <text evidence="1">Belongs to the Nudix hydrolase family.</text>
</comment>
<evidence type="ECO:0000313" key="5">
    <source>
        <dbReference type="Proteomes" id="UP001055439"/>
    </source>
</evidence>
<dbReference type="PANTHER" id="PTHR13994:SF29">
    <property type="entry name" value="NUDIX HYDROLASE 2"/>
    <property type="match status" value="1"/>
</dbReference>
<reference evidence="4" key="1">
    <citation type="submission" date="2022-05" db="EMBL/GenBank/DDBJ databases">
        <title>The Musa troglodytarum L. genome provides insights into the mechanism of non-climacteric behaviour and enrichment of carotenoids.</title>
        <authorList>
            <person name="Wang J."/>
        </authorList>
    </citation>
    <scope>NUCLEOTIDE SEQUENCE</scope>
    <source>
        <tissue evidence="4">Leaf</tissue>
    </source>
</reference>
<dbReference type="InterPro" id="IPR040618">
    <property type="entry name" value="Pre-Nudix"/>
</dbReference>
<evidence type="ECO:0000256" key="2">
    <source>
        <dbReference type="ARBA" id="ARBA00022801"/>
    </source>
</evidence>
<evidence type="ECO:0000259" key="3">
    <source>
        <dbReference type="Pfam" id="PF18290"/>
    </source>
</evidence>
<proteinExistence type="inferred from homology"/>
<dbReference type="InterPro" id="IPR003293">
    <property type="entry name" value="Nudix_hydrolase6-like"/>
</dbReference>
<sequence length="230" mass="25816">MGTKGASNIFKSRSLSVLANQSSVLAPQVPAKAEEIPLLAAGIKGVWIKLPIEFANLIEAAVKEGFWFHHAKPNYLMFVCWLPDIKHTIPINASHRVRIGAFVMNDKREIDTEFVEVLAFSQSHMSFFEKSGLSFICMLRPLSHDINTQESEIEAAKWMPMEEYAAQPFVQKHELARYTLDISLATKDDSYAGFSSVGVKSRFFDRVEYLYLNSRVLNHPSITGDASESG</sequence>
<dbReference type="Gene3D" id="3.40.630.30">
    <property type="match status" value="1"/>
</dbReference>
<dbReference type="Gene3D" id="3.90.79.10">
    <property type="entry name" value="Nucleoside Triphosphate Pyrophosphohydrolase"/>
    <property type="match status" value="1"/>
</dbReference>
<name>A0A9E7JA97_9LILI</name>
<dbReference type="GO" id="GO:0051287">
    <property type="term" value="F:NAD binding"/>
    <property type="evidence" value="ECO:0007669"/>
    <property type="project" value="TreeGrafter"/>
</dbReference>
<evidence type="ECO:0000313" key="4">
    <source>
        <dbReference type="EMBL" id="URD72977.1"/>
    </source>
</evidence>
<feature type="domain" description="Pre-nudix hydrolase" evidence="3">
    <location>
        <begin position="41"/>
        <end position="82"/>
    </location>
</feature>